<keyword evidence="11" id="KW-1185">Reference proteome</keyword>
<feature type="compositionally biased region" description="Polar residues" evidence="7">
    <location>
        <begin position="101"/>
        <end position="115"/>
    </location>
</feature>
<dbReference type="Gene3D" id="1.10.10.60">
    <property type="entry name" value="Homeodomain-like"/>
    <property type="match status" value="1"/>
</dbReference>
<dbReference type="GO" id="GO:0005654">
    <property type="term" value="C:nucleoplasm"/>
    <property type="evidence" value="ECO:0000318"/>
    <property type="project" value="GO_Central"/>
</dbReference>
<dbReference type="InterPro" id="IPR001005">
    <property type="entry name" value="SANT/Myb"/>
</dbReference>
<dbReference type="SMART" id="SM01189">
    <property type="entry name" value="ELM2"/>
    <property type="match status" value="1"/>
</dbReference>
<dbReference type="InterPro" id="IPR040138">
    <property type="entry name" value="MIER/MTA"/>
</dbReference>
<feature type="domain" description="SANT" evidence="9">
    <location>
        <begin position="260"/>
        <end position="312"/>
    </location>
</feature>
<evidence type="ECO:0000256" key="4">
    <source>
        <dbReference type="ARBA" id="ARBA00023015"/>
    </source>
</evidence>
<dbReference type="GeneTree" id="ENSGT01030000234573"/>
<evidence type="ECO:0000313" key="10">
    <source>
        <dbReference type="Ensembl" id="ENSLOCP00000007611.1"/>
    </source>
</evidence>
<dbReference type="InParanoid" id="W5MGV2"/>
<accession>W5MGV2</accession>
<sequence length="539" mass="58425">SMGSGEHRFTLAEILSHSYAVQEQDGGHKSLEELAKSLGSEQESEMPLEELLALYGYEASDPISEQGSEAHELSTALPDMTLDKEQIAKDLLSGEEEEETQSSADDLTPSVTSHASDLFPRHLEAHSPTGEDKDSCSSDSDSGSEDGSIPPNDCRKDIMVGPQYQAAIPALNAYRFQDRAYENEDQLLWDPWVLSESDVEQFLLRAERRGGEEDRGTAEPGTPGAIIKDNEQALYELVKCSFDAEEALRRLRFNVKVFREELCAWSEEECRNFEHGYRVHGKNFHLIQANKVRTRSVGECVEYYYMWKKSDRHEFFTQQTSRFGRKRFSLQPGNMDDAEQDGEGVEGDGSSHARSSPPEPSATAQLGPPSPQDPLELGKEGTGSAAAPPGCPEPPRAPAAQQEAPASPCLPCASPAVRPELLAPAYYQLQLGPFVTDTGEPSPEHSTKRLKVGFSLPEAFPGGLPLLPSAAAARVEPPAPPAPGVITSATPGQVSVSVTTEFGAISMGDVSSFLSPHAMRPPAAVQHSQSLSQEGVTCC</sequence>
<evidence type="ECO:0000256" key="6">
    <source>
        <dbReference type="ARBA" id="ARBA00023242"/>
    </source>
</evidence>
<proteinExistence type="predicted"/>
<dbReference type="Pfam" id="PF01448">
    <property type="entry name" value="ELM2"/>
    <property type="match status" value="1"/>
</dbReference>
<dbReference type="InterPro" id="IPR000949">
    <property type="entry name" value="ELM2_dom"/>
</dbReference>
<feature type="region of interest" description="Disordered" evidence="7">
    <location>
        <begin position="63"/>
        <end position="157"/>
    </location>
</feature>
<dbReference type="InterPro" id="IPR009057">
    <property type="entry name" value="Homeodomain-like_sf"/>
</dbReference>
<keyword evidence="3" id="KW-0597">Phosphoprotein</keyword>
<dbReference type="eggNOG" id="KOG4329">
    <property type="taxonomic scope" value="Eukaryota"/>
</dbReference>
<dbReference type="SMART" id="SM00717">
    <property type="entry name" value="SANT"/>
    <property type="match status" value="1"/>
</dbReference>
<comment type="subcellular location">
    <subcellularLocation>
        <location evidence="1">Nucleus</location>
    </subcellularLocation>
</comment>
<feature type="domain" description="ELM2" evidence="8">
    <location>
        <begin position="156"/>
        <end position="255"/>
    </location>
</feature>
<dbReference type="STRING" id="7918.ENSLOCP00000007611"/>
<dbReference type="Pfam" id="PF00249">
    <property type="entry name" value="Myb_DNA-binding"/>
    <property type="match status" value="1"/>
</dbReference>
<dbReference type="Proteomes" id="UP000018468">
    <property type="component" value="Linkage group LG19"/>
</dbReference>
<evidence type="ECO:0000259" key="8">
    <source>
        <dbReference type="PROSITE" id="PS51156"/>
    </source>
</evidence>
<dbReference type="Ensembl" id="ENSLOCT00000007620.1">
    <property type="protein sequence ID" value="ENSLOCP00000007611.1"/>
    <property type="gene ID" value="ENSLOCG00000006300.1"/>
</dbReference>
<dbReference type="GO" id="GO:0032991">
    <property type="term" value="C:protein-containing complex"/>
    <property type="evidence" value="ECO:0007669"/>
    <property type="project" value="UniProtKB-ARBA"/>
</dbReference>
<evidence type="ECO:0000256" key="5">
    <source>
        <dbReference type="ARBA" id="ARBA00023163"/>
    </source>
</evidence>
<evidence type="ECO:0000256" key="7">
    <source>
        <dbReference type="SAM" id="MobiDB-lite"/>
    </source>
</evidence>
<dbReference type="PROSITE" id="PS51156">
    <property type="entry name" value="ELM2"/>
    <property type="match status" value="1"/>
</dbReference>
<dbReference type="PANTHER" id="PTHR10865">
    <property type="entry name" value="METASTASIS-ASSOCIATED PROTEIN AND MESODERM INDUCTION EARLY RESPONSE PROTEIN"/>
    <property type="match status" value="1"/>
</dbReference>
<dbReference type="AlphaFoldDB" id="W5MGV2"/>
<dbReference type="GO" id="GO:0042826">
    <property type="term" value="F:histone deacetylase binding"/>
    <property type="evidence" value="ECO:0000318"/>
    <property type="project" value="GO_Central"/>
</dbReference>
<reference evidence="11" key="1">
    <citation type="submission" date="2011-12" db="EMBL/GenBank/DDBJ databases">
        <title>The Draft Genome of Lepisosteus oculatus.</title>
        <authorList>
            <consortium name="The Broad Institute Genome Assembly &amp; Analysis Group"/>
            <consortium name="Computational R&amp;D Group"/>
            <consortium name="and Sequencing Platform"/>
            <person name="Di Palma F."/>
            <person name="Alfoldi J."/>
            <person name="Johnson J."/>
            <person name="Berlin A."/>
            <person name="Gnerre S."/>
            <person name="Jaffe D."/>
            <person name="MacCallum I."/>
            <person name="Young S."/>
            <person name="Walker B.J."/>
            <person name="Lander E.S."/>
            <person name="Lindblad-Toh K."/>
        </authorList>
    </citation>
    <scope>NUCLEOTIDE SEQUENCE [LARGE SCALE GENOMIC DNA]</scope>
</reference>
<evidence type="ECO:0000256" key="2">
    <source>
        <dbReference type="ARBA" id="ARBA00022491"/>
    </source>
</evidence>
<feature type="compositionally biased region" description="Basic and acidic residues" evidence="7">
    <location>
        <begin position="119"/>
        <end position="136"/>
    </location>
</feature>
<dbReference type="HOGENOM" id="CLU_027202_2_0_1"/>
<dbReference type="OMA" id="RQWHERA"/>
<dbReference type="EMBL" id="AHAT01010794">
    <property type="status" value="NOT_ANNOTATED_CDS"/>
    <property type="molecule type" value="Genomic_DNA"/>
</dbReference>
<dbReference type="FunFam" id="4.10.1240.50:FF:000005">
    <property type="entry name" value="Mesoderm induction early response protein 3"/>
    <property type="match status" value="1"/>
</dbReference>
<keyword evidence="2" id="KW-0678">Repressor</keyword>
<dbReference type="EMBL" id="AHAT01010793">
    <property type="status" value="NOT_ANNOTATED_CDS"/>
    <property type="molecule type" value="Genomic_DNA"/>
</dbReference>
<evidence type="ECO:0000313" key="11">
    <source>
        <dbReference type="Proteomes" id="UP000018468"/>
    </source>
</evidence>
<keyword evidence="6" id="KW-0539">Nucleus</keyword>
<evidence type="ECO:0000259" key="9">
    <source>
        <dbReference type="PROSITE" id="PS51293"/>
    </source>
</evidence>
<reference evidence="10" key="3">
    <citation type="submission" date="2025-09" db="UniProtKB">
        <authorList>
            <consortium name="Ensembl"/>
        </authorList>
    </citation>
    <scope>IDENTIFICATION</scope>
</reference>
<evidence type="ECO:0000256" key="1">
    <source>
        <dbReference type="ARBA" id="ARBA00004123"/>
    </source>
</evidence>
<keyword evidence="5" id="KW-0804">Transcription</keyword>
<name>W5MGV2_LEPOC</name>
<feature type="compositionally biased region" description="Acidic residues" evidence="7">
    <location>
        <begin position="336"/>
        <end position="346"/>
    </location>
</feature>
<dbReference type="CDD" id="cd11661">
    <property type="entry name" value="SANT_MTA3_like"/>
    <property type="match status" value="1"/>
</dbReference>
<organism evidence="10 11">
    <name type="scientific">Lepisosteus oculatus</name>
    <name type="common">Spotted gar</name>
    <dbReference type="NCBI Taxonomy" id="7918"/>
    <lineage>
        <taxon>Eukaryota</taxon>
        <taxon>Metazoa</taxon>
        <taxon>Chordata</taxon>
        <taxon>Craniata</taxon>
        <taxon>Vertebrata</taxon>
        <taxon>Euteleostomi</taxon>
        <taxon>Actinopterygii</taxon>
        <taxon>Neopterygii</taxon>
        <taxon>Holostei</taxon>
        <taxon>Semionotiformes</taxon>
        <taxon>Lepisosteidae</taxon>
        <taxon>Lepisosteus</taxon>
    </lineage>
</organism>
<dbReference type="PROSITE" id="PS51293">
    <property type="entry name" value="SANT"/>
    <property type="match status" value="1"/>
</dbReference>
<dbReference type="Bgee" id="ENSLOCG00000006300">
    <property type="expression patterns" value="Expressed in ovary and 13 other cell types or tissues"/>
</dbReference>
<dbReference type="GO" id="GO:0000122">
    <property type="term" value="P:negative regulation of transcription by RNA polymerase II"/>
    <property type="evidence" value="ECO:0000318"/>
    <property type="project" value="GO_Central"/>
</dbReference>
<feature type="region of interest" description="Disordered" evidence="7">
    <location>
        <begin position="326"/>
        <end position="406"/>
    </location>
</feature>
<dbReference type="GO" id="GO:0003714">
    <property type="term" value="F:transcription corepressor activity"/>
    <property type="evidence" value="ECO:0000318"/>
    <property type="project" value="GO_Central"/>
</dbReference>
<dbReference type="FunFam" id="1.10.10.60:FF:000025">
    <property type="entry name" value="Mesoderm induction early response 1, transcriptional regulator"/>
    <property type="match status" value="1"/>
</dbReference>
<dbReference type="Gene3D" id="4.10.1240.50">
    <property type="match status" value="1"/>
</dbReference>
<dbReference type="InterPro" id="IPR017884">
    <property type="entry name" value="SANT_dom"/>
</dbReference>
<feature type="compositionally biased region" description="Low complexity" evidence="7">
    <location>
        <begin position="137"/>
        <end position="148"/>
    </location>
</feature>
<dbReference type="PANTHER" id="PTHR10865:SF27">
    <property type="entry name" value="MESODERM INDUCTION EARLY RESPONSE PROTEIN 2"/>
    <property type="match status" value="1"/>
</dbReference>
<evidence type="ECO:0000256" key="3">
    <source>
        <dbReference type="ARBA" id="ARBA00022553"/>
    </source>
</evidence>
<keyword evidence="4" id="KW-0805">Transcription regulation</keyword>
<reference evidence="10" key="2">
    <citation type="submission" date="2025-08" db="UniProtKB">
        <authorList>
            <consortium name="Ensembl"/>
        </authorList>
    </citation>
    <scope>IDENTIFICATION</scope>
</reference>
<protein>
    <submittedName>
        <fullName evidence="10">Mesoderm induction early response 1, family member 2</fullName>
    </submittedName>
</protein>
<dbReference type="SUPFAM" id="SSF46689">
    <property type="entry name" value="Homeodomain-like"/>
    <property type="match status" value="1"/>
</dbReference>